<gene>
    <name evidence="2" type="ORF">CRG98_041551</name>
</gene>
<accession>A0A2I0I2A7</accession>
<evidence type="ECO:0000313" key="3">
    <source>
        <dbReference type="Proteomes" id="UP000233551"/>
    </source>
</evidence>
<organism evidence="2 3">
    <name type="scientific">Punica granatum</name>
    <name type="common">Pomegranate</name>
    <dbReference type="NCBI Taxonomy" id="22663"/>
    <lineage>
        <taxon>Eukaryota</taxon>
        <taxon>Viridiplantae</taxon>
        <taxon>Streptophyta</taxon>
        <taxon>Embryophyta</taxon>
        <taxon>Tracheophyta</taxon>
        <taxon>Spermatophyta</taxon>
        <taxon>Magnoliopsida</taxon>
        <taxon>eudicotyledons</taxon>
        <taxon>Gunneridae</taxon>
        <taxon>Pentapetalae</taxon>
        <taxon>rosids</taxon>
        <taxon>malvids</taxon>
        <taxon>Myrtales</taxon>
        <taxon>Lythraceae</taxon>
        <taxon>Punica</taxon>
    </lineage>
</organism>
<protein>
    <submittedName>
        <fullName evidence="2">Uncharacterized protein</fullName>
    </submittedName>
</protein>
<evidence type="ECO:0000313" key="2">
    <source>
        <dbReference type="EMBL" id="PKI38082.1"/>
    </source>
</evidence>
<feature type="region of interest" description="Disordered" evidence="1">
    <location>
        <begin position="16"/>
        <end position="61"/>
    </location>
</feature>
<dbReference type="EMBL" id="PGOL01004226">
    <property type="protein sequence ID" value="PKI38082.1"/>
    <property type="molecule type" value="Genomic_DNA"/>
</dbReference>
<comment type="caution">
    <text evidence="2">The sequence shown here is derived from an EMBL/GenBank/DDBJ whole genome shotgun (WGS) entry which is preliminary data.</text>
</comment>
<proteinExistence type="predicted"/>
<evidence type="ECO:0000256" key="1">
    <source>
        <dbReference type="SAM" id="MobiDB-lite"/>
    </source>
</evidence>
<keyword evidence="3" id="KW-1185">Reference proteome</keyword>
<sequence>MPDLMHRAFERDWLRPEEGEGRDDDIDCDHHRSNRRSAKIADRATTAPIGVDDDDGGRYRP</sequence>
<reference evidence="2 3" key="1">
    <citation type="submission" date="2017-11" db="EMBL/GenBank/DDBJ databases">
        <title>De-novo sequencing of pomegranate (Punica granatum L.) genome.</title>
        <authorList>
            <person name="Akparov Z."/>
            <person name="Amiraslanov A."/>
            <person name="Hajiyeva S."/>
            <person name="Abbasov M."/>
            <person name="Kaur K."/>
            <person name="Hamwieh A."/>
            <person name="Solovyev V."/>
            <person name="Salamov A."/>
            <person name="Braich B."/>
            <person name="Kosarev P."/>
            <person name="Mahmoud A."/>
            <person name="Hajiyev E."/>
            <person name="Babayeva S."/>
            <person name="Izzatullayeva V."/>
            <person name="Mammadov A."/>
            <person name="Mammadov A."/>
            <person name="Sharifova S."/>
            <person name="Ojaghi J."/>
            <person name="Eynullazada K."/>
            <person name="Bayramov B."/>
            <person name="Abdulazimova A."/>
            <person name="Shahmuradov I."/>
        </authorList>
    </citation>
    <scope>NUCLEOTIDE SEQUENCE [LARGE SCALE GENOMIC DNA]</scope>
    <source>
        <strain evidence="3">cv. AG2017</strain>
        <tissue evidence="2">Leaf</tissue>
    </source>
</reference>
<dbReference type="AlphaFoldDB" id="A0A2I0I2A7"/>
<dbReference type="Proteomes" id="UP000233551">
    <property type="component" value="Unassembled WGS sequence"/>
</dbReference>
<name>A0A2I0I2A7_PUNGR</name>